<feature type="transmembrane region" description="Helical" evidence="1">
    <location>
        <begin position="56"/>
        <end position="76"/>
    </location>
</feature>
<dbReference type="PATRIC" id="fig|465820.4.peg.1737"/>
<protein>
    <recommendedName>
        <fullName evidence="4">SdpI family protein</fullName>
    </recommendedName>
</protein>
<organism evidence="2 3">
    <name type="scientific">Curtobacterium oceanosedimentum</name>
    <dbReference type="NCBI Taxonomy" id="465820"/>
    <lineage>
        <taxon>Bacteria</taxon>
        <taxon>Bacillati</taxon>
        <taxon>Actinomycetota</taxon>
        <taxon>Actinomycetes</taxon>
        <taxon>Micrococcales</taxon>
        <taxon>Microbacteriaceae</taxon>
        <taxon>Curtobacterium</taxon>
    </lineage>
</organism>
<dbReference type="EMBL" id="LDRC01000004">
    <property type="protein sequence ID" value="KTR54255.1"/>
    <property type="molecule type" value="Genomic_DNA"/>
</dbReference>
<dbReference type="OrthoDB" id="4481397at2"/>
<feature type="transmembrane region" description="Helical" evidence="1">
    <location>
        <begin position="6"/>
        <end position="23"/>
    </location>
</feature>
<proteinExistence type="predicted"/>
<dbReference type="InterPro" id="IPR025962">
    <property type="entry name" value="SdpI/YhfL"/>
</dbReference>
<name>A0A147DUR2_9MICO</name>
<evidence type="ECO:0000256" key="1">
    <source>
        <dbReference type="SAM" id="Phobius"/>
    </source>
</evidence>
<accession>A0A147DUR2</accession>
<dbReference type="Proteomes" id="UP000072763">
    <property type="component" value="Unassembled WGS sequence"/>
</dbReference>
<keyword evidence="1" id="KW-1133">Transmembrane helix</keyword>
<sequence>MQVSGLALAFSGVVIGVVGELAARGTLGPNGAAGIRIKSVMKSDAAWRAGHRAARLWLDGAGLCFVGGGLLNAFATRAVANPAVLIGMAAGLALVVAGSVFASRAARRCDER</sequence>
<feature type="transmembrane region" description="Helical" evidence="1">
    <location>
        <begin position="82"/>
        <end position="102"/>
    </location>
</feature>
<dbReference type="AlphaFoldDB" id="A0A147DUR2"/>
<evidence type="ECO:0008006" key="4">
    <source>
        <dbReference type="Google" id="ProtNLM"/>
    </source>
</evidence>
<evidence type="ECO:0000313" key="3">
    <source>
        <dbReference type="Proteomes" id="UP000072763"/>
    </source>
</evidence>
<keyword evidence="1" id="KW-0472">Membrane</keyword>
<comment type="caution">
    <text evidence="2">The sequence shown here is derived from an EMBL/GenBank/DDBJ whole genome shotgun (WGS) entry which is preliminary data.</text>
</comment>
<dbReference type="RefSeq" id="WP_161968378.1">
    <property type="nucleotide sequence ID" value="NZ_LDRC01000004.1"/>
</dbReference>
<reference evidence="2 3" key="1">
    <citation type="journal article" date="2016" name="Front. Microbiol.">
        <title>Genomic Resource of Rice Seed Associated Bacteria.</title>
        <authorList>
            <person name="Midha S."/>
            <person name="Bansal K."/>
            <person name="Sharma S."/>
            <person name="Kumar N."/>
            <person name="Patil P.P."/>
            <person name="Chaudhry V."/>
            <person name="Patil P.B."/>
        </authorList>
    </citation>
    <scope>NUCLEOTIDE SEQUENCE [LARGE SCALE GENOMIC DNA]</scope>
    <source>
        <strain evidence="2 3">NS359</strain>
    </source>
</reference>
<dbReference type="Pfam" id="PF13630">
    <property type="entry name" value="SdpI"/>
    <property type="match status" value="1"/>
</dbReference>
<keyword evidence="1" id="KW-0812">Transmembrane</keyword>
<gene>
    <name evidence="2" type="ORF">NS359_00460</name>
</gene>
<evidence type="ECO:0000313" key="2">
    <source>
        <dbReference type="EMBL" id="KTR54255.1"/>
    </source>
</evidence>